<proteinExistence type="predicted"/>
<name>A0ABM7V8H4_9PROT</name>
<dbReference type="EMBL" id="AP025225">
    <property type="protein sequence ID" value="BDB96084.1"/>
    <property type="molecule type" value="Genomic_DNA"/>
</dbReference>
<sequence length="60" mass="6803">MYNRRISDNSYYATHYNLSPSYLLFSRYKKGASARGKSMTDGLQVTSAAELTPAVYAMQR</sequence>
<dbReference type="Proteomes" id="UP001320209">
    <property type="component" value="Chromosome"/>
</dbReference>
<evidence type="ECO:0000313" key="2">
    <source>
        <dbReference type="Proteomes" id="UP001320209"/>
    </source>
</evidence>
<gene>
    <name evidence="1" type="ORF">HYD_2170</name>
</gene>
<keyword evidence="2" id="KW-1185">Reference proteome</keyword>
<reference evidence="1" key="1">
    <citation type="submission" date="2021-10" db="EMBL/GenBank/DDBJ databases">
        <title>Genome Sequence of The Candidatus Hydrogeosomobacter endosymbioticus, an Intracellular Bacterial Symbiont of the Anaerobic Ciliate GW7.</title>
        <authorList>
            <person name="Shiohama Y."/>
            <person name="Shinzato N."/>
        </authorList>
    </citation>
    <scope>NUCLEOTIDE SEQUENCE [LARGE SCALE GENOMIC DNA]</scope>
    <source>
        <strain evidence="1">200920</strain>
    </source>
</reference>
<evidence type="ECO:0000313" key="1">
    <source>
        <dbReference type="EMBL" id="BDB96084.1"/>
    </source>
</evidence>
<accession>A0ABM7V8H4</accession>
<organism evidence="1 2">
    <name type="scientific">Candidatus Hydrogenosomobacter endosymbioticus</name>
    <dbReference type="NCBI Taxonomy" id="2558174"/>
    <lineage>
        <taxon>Bacteria</taxon>
        <taxon>Pseudomonadati</taxon>
        <taxon>Pseudomonadota</taxon>
        <taxon>Alphaproteobacteria</taxon>
        <taxon>Holosporales</taxon>
        <taxon>Holosporaceae</taxon>
        <taxon>Candidatus Hydrogenosomobacter</taxon>
    </lineage>
</organism>
<protein>
    <submittedName>
        <fullName evidence="1">Uncharacterized protein</fullName>
    </submittedName>
</protein>